<protein>
    <submittedName>
        <fullName evidence="2">Plasmid mobilization relaxosome protein MobC</fullName>
    </submittedName>
</protein>
<dbReference type="Pfam" id="PF05713">
    <property type="entry name" value="MobC"/>
    <property type="match status" value="1"/>
</dbReference>
<name>A0A0J8VAA4_9GAMM</name>
<evidence type="ECO:0000313" key="2">
    <source>
        <dbReference type="EMBL" id="PSW24457.1"/>
    </source>
</evidence>
<dbReference type="EMBL" id="PYLZ01000005">
    <property type="protein sequence ID" value="PSW24457.1"/>
    <property type="molecule type" value="Genomic_DNA"/>
</dbReference>
<organism evidence="2 3">
    <name type="scientific">Photobacterium swingsii</name>
    <dbReference type="NCBI Taxonomy" id="680026"/>
    <lineage>
        <taxon>Bacteria</taxon>
        <taxon>Pseudomonadati</taxon>
        <taxon>Pseudomonadota</taxon>
        <taxon>Gammaproteobacteria</taxon>
        <taxon>Vibrionales</taxon>
        <taxon>Vibrionaceae</taxon>
        <taxon>Photobacterium</taxon>
    </lineage>
</organism>
<sequence length="115" mass="12928">MMNCIKKVTRTEYIQLRVTKEEKQQIFANANGNTSMWLRAVALSPNTCHAKARYKIFKQDPALIRHVALIGNNINQIARHINSVKKSGSLVDLVAVQAQLVLMNSQLSTLIQQTP</sequence>
<dbReference type="RefSeq" id="WP_048898972.1">
    <property type="nucleotide sequence ID" value="NZ_AP024853.1"/>
</dbReference>
<evidence type="ECO:0000313" key="3">
    <source>
        <dbReference type="Proteomes" id="UP000240481"/>
    </source>
</evidence>
<dbReference type="OrthoDB" id="884463at2"/>
<gene>
    <name evidence="2" type="ORF">C9I94_10480</name>
</gene>
<dbReference type="STRING" id="680026.AB733_11910"/>
<keyword evidence="3" id="KW-1185">Reference proteome</keyword>
<comment type="caution">
    <text evidence="2">The sequence shown here is derived from an EMBL/GenBank/DDBJ whole genome shotgun (WGS) entry which is preliminary data.</text>
</comment>
<evidence type="ECO:0000259" key="1">
    <source>
        <dbReference type="Pfam" id="PF05713"/>
    </source>
</evidence>
<dbReference type="InterPro" id="IPR008687">
    <property type="entry name" value="MobC"/>
</dbReference>
<proteinExistence type="predicted"/>
<feature type="domain" description="Bacterial mobilisation" evidence="1">
    <location>
        <begin position="65"/>
        <end position="109"/>
    </location>
</feature>
<dbReference type="Proteomes" id="UP000240481">
    <property type="component" value="Unassembled WGS sequence"/>
</dbReference>
<accession>A0A0J8VAA4</accession>
<dbReference type="AlphaFoldDB" id="A0A0J8VAA4"/>
<reference evidence="2 3" key="1">
    <citation type="submission" date="2018-01" db="EMBL/GenBank/DDBJ databases">
        <title>Whole genome sequencing of Histamine producing bacteria.</title>
        <authorList>
            <person name="Butler K."/>
        </authorList>
    </citation>
    <scope>NUCLEOTIDE SEQUENCE [LARGE SCALE GENOMIC DNA]</scope>
    <source>
        <strain evidence="2 3">DSM 24669</strain>
    </source>
</reference>